<keyword evidence="3" id="KW-1185">Reference proteome</keyword>
<feature type="region of interest" description="Disordered" evidence="1">
    <location>
        <begin position="1"/>
        <end position="60"/>
    </location>
</feature>
<evidence type="ECO:0000313" key="2">
    <source>
        <dbReference type="EnsemblMetazoa" id="AMAM005021-PA"/>
    </source>
</evidence>
<feature type="compositionally biased region" description="Basic and acidic residues" evidence="1">
    <location>
        <begin position="10"/>
        <end position="21"/>
    </location>
</feature>
<proteinExistence type="predicted"/>
<feature type="compositionally biased region" description="Low complexity" evidence="1">
    <location>
        <begin position="302"/>
        <end position="311"/>
    </location>
</feature>
<feature type="compositionally biased region" description="Polar residues" evidence="1">
    <location>
        <begin position="337"/>
        <end position="349"/>
    </location>
</feature>
<feature type="compositionally biased region" description="Polar residues" evidence="1">
    <location>
        <begin position="312"/>
        <end position="324"/>
    </location>
</feature>
<protein>
    <submittedName>
        <fullName evidence="2">Uncharacterized protein</fullName>
    </submittedName>
</protein>
<dbReference type="Proteomes" id="UP000075901">
    <property type="component" value="Unassembled WGS sequence"/>
</dbReference>
<feature type="compositionally biased region" description="Polar residues" evidence="1">
    <location>
        <begin position="50"/>
        <end position="60"/>
    </location>
</feature>
<dbReference type="EnsemblMetazoa" id="AMAM005021-RA">
    <property type="protein sequence ID" value="AMAM005021-PA"/>
    <property type="gene ID" value="AMAM005021"/>
</dbReference>
<feature type="compositionally biased region" description="Low complexity" evidence="1">
    <location>
        <begin position="244"/>
        <end position="257"/>
    </location>
</feature>
<name>A0A182SE90_9DIPT</name>
<feature type="region of interest" description="Disordered" evidence="1">
    <location>
        <begin position="94"/>
        <end position="121"/>
    </location>
</feature>
<evidence type="ECO:0000256" key="1">
    <source>
        <dbReference type="SAM" id="MobiDB-lite"/>
    </source>
</evidence>
<reference evidence="3" key="1">
    <citation type="submission" date="2013-09" db="EMBL/GenBank/DDBJ databases">
        <title>The Genome Sequence of Anopheles maculatus species B.</title>
        <authorList>
            <consortium name="The Broad Institute Genomics Platform"/>
            <person name="Neafsey D.E."/>
            <person name="Besansky N."/>
            <person name="Howell P."/>
            <person name="Walton C."/>
            <person name="Young S.K."/>
            <person name="Zeng Q."/>
            <person name="Gargeya S."/>
            <person name="Fitzgerald M."/>
            <person name="Haas B."/>
            <person name="Abouelleil A."/>
            <person name="Allen A.W."/>
            <person name="Alvarado L."/>
            <person name="Arachchi H.M."/>
            <person name="Berlin A.M."/>
            <person name="Chapman S.B."/>
            <person name="Gainer-Dewar J."/>
            <person name="Goldberg J."/>
            <person name="Griggs A."/>
            <person name="Gujja S."/>
            <person name="Hansen M."/>
            <person name="Howarth C."/>
            <person name="Imamovic A."/>
            <person name="Ireland A."/>
            <person name="Larimer J."/>
            <person name="McCowan C."/>
            <person name="Murphy C."/>
            <person name="Pearson M."/>
            <person name="Poon T.W."/>
            <person name="Priest M."/>
            <person name="Roberts A."/>
            <person name="Saif S."/>
            <person name="Shea T."/>
            <person name="Sisk P."/>
            <person name="Sykes S."/>
            <person name="Wortman J."/>
            <person name="Nusbaum C."/>
            <person name="Birren B."/>
        </authorList>
    </citation>
    <scope>NUCLEOTIDE SEQUENCE [LARGE SCALE GENOMIC DNA]</scope>
    <source>
        <strain evidence="3">maculatus3</strain>
    </source>
</reference>
<dbReference type="AlphaFoldDB" id="A0A182SE90"/>
<feature type="region of interest" description="Disordered" evidence="1">
    <location>
        <begin position="239"/>
        <end position="270"/>
    </location>
</feature>
<feature type="region of interest" description="Disordered" evidence="1">
    <location>
        <begin position="146"/>
        <end position="168"/>
    </location>
</feature>
<reference evidence="2" key="2">
    <citation type="submission" date="2020-05" db="UniProtKB">
        <authorList>
            <consortium name="EnsemblMetazoa"/>
        </authorList>
    </citation>
    <scope>IDENTIFICATION</scope>
    <source>
        <strain evidence="2">maculatus3</strain>
    </source>
</reference>
<evidence type="ECO:0000313" key="3">
    <source>
        <dbReference type="Proteomes" id="UP000075901"/>
    </source>
</evidence>
<sequence>MSSRKNRLSLSKDLHKDKDAKTPIARRTSARTANWKPSPDSQRHDDSFEVSPSQGGDYSQLISLTQDTSFHAINGVSWEWNSPQRLREKQQVKIAAAAAPSNNHHIKRPLRPTYSDVPDTVPIRKPTGFNKFISKLNLLMEKENVAEEEQQQVHPAEPASDPALQTDLPGESCFLDEFFVGSEPKQSVATTKSGDSDDDIFQEHVIESPDKRGASNNTAAELDDSRLDSLLIEASQTIESKLNQPVSPQPRSSTPSPAQQPQPVPRAKETAAHVTLPLEMNDSDMDGFLVQASLMVEEKLSDSSQESSSNSNGQQTVVARSNHGQFKAGPDKKDTKCVTSSSSEGTMSQEELKALIE</sequence>
<organism evidence="2 3">
    <name type="scientific">Anopheles maculatus</name>
    <dbReference type="NCBI Taxonomy" id="74869"/>
    <lineage>
        <taxon>Eukaryota</taxon>
        <taxon>Metazoa</taxon>
        <taxon>Ecdysozoa</taxon>
        <taxon>Arthropoda</taxon>
        <taxon>Hexapoda</taxon>
        <taxon>Insecta</taxon>
        <taxon>Pterygota</taxon>
        <taxon>Neoptera</taxon>
        <taxon>Endopterygota</taxon>
        <taxon>Diptera</taxon>
        <taxon>Nematocera</taxon>
        <taxon>Culicoidea</taxon>
        <taxon>Culicidae</taxon>
        <taxon>Anophelinae</taxon>
        <taxon>Anopheles</taxon>
        <taxon>Anopheles maculatus group</taxon>
    </lineage>
</organism>
<accession>A0A182SE90</accession>
<feature type="region of interest" description="Disordered" evidence="1">
    <location>
        <begin position="298"/>
        <end position="357"/>
    </location>
</feature>
<dbReference type="VEuPathDB" id="VectorBase:AMAM005021"/>